<keyword evidence="1" id="KW-0833">Ubl conjugation pathway</keyword>
<dbReference type="InterPro" id="IPR000569">
    <property type="entry name" value="HECT_dom"/>
</dbReference>
<dbReference type="Gene3D" id="3.30.2410.10">
    <property type="entry name" value="Hect, E3 ligase catalytic domain"/>
    <property type="match status" value="1"/>
</dbReference>
<dbReference type="Proteomes" id="UP001186944">
    <property type="component" value="Unassembled WGS sequence"/>
</dbReference>
<dbReference type="EMBL" id="VSWD01000007">
    <property type="protein sequence ID" value="KAK3096575.1"/>
    <property type="molecule type" value="Genomic_DNA"/>
</dbReference>
<feature type="region of interest" description="Disordered" evidence="2">
    <location>
        <begin position="196"/>
        <end position="227"/>
    </location>
</feature>
<evidence type="ECO:0000259" key="3">
    <source>
        <dbReference type="Pfam" id="PF00632"/>
    </source>
</evidence>
<comment type="caution">
    <text evidence="4">The sequence shown here is derived from an EMBL/GenBank/DDBJ whole genome shotgun (WGS) entry which is preliminary data.</text>
</comment>
<name>A0AA88Y1F5_PINIB</name>
<evidence type="ECO:0000256" key="2">
    <source>
        <dbReference type="SAM" id="MobiDB-lite"/>
    </source>
</evidence>
<proteinExistence type="predicted"/>
<keyword evidence="5" id="KW-1185">Reference proteome</keyword>
<dbReference type="InterPro" id="IPR035983">
    <property type="entry name" value="Hect_E3_ubiquitin_ligase"/>
</dbReference>
<dbReference type="SUPFAM" id="SSF56204">
    <property type="entry name" value="Hect, E3 ligase catalytic domain"/>
    <property type="match status" value="1"/>
</dbReference>
<sequence>MSDEELSKYIPLHGERLRVKKFIREKGTKRQDGKRSALLKVLQEKIETKRNKSSKGKTAVESTVDETDDEMRESNRRFGNQNASKDMRKVEIGWIHKTSKKSIQIRSRRGGGTRRIAMQKNATKKELLDEGKKLFFPNGKSPQGIETDFDFDLWDYQDRTMNEEVTIGQMYRETKMPILRFYLASIEKDCITVDEHSASSQDDNGSFYSAPSQDDTDRFTDPTQPATASKVDIVSEAMQLAGIETEEIGDITEERPLVTDEYTEDLNIQPPTGDRLNVPITESLDIPMPTADNTDNDSIMIQLHRGQIMKEMIDNFIPIQDPMSQIIKLQLIMPNGELEAAEDAGGVTRDILVEFWTSFYDECTLGSSHKVPCLRHDFGQREWLSVAKIIAFGWCSVKYFPIKLSPIFMQYCMYGRFSDNILDSFFKYIPENDAKTLRAALDDVSSVDEEELYDIFSQFDLKRVPRQTNMDRIIREMAHKELIQAAMFVSDCWYPVLRGLHLPVEKLLSLYKDLIPNPRRVLSLLKFPDDLCADGQTTSNHLKRFIRGLDDNLLTRFLRFCTGADLLTEGSITVSFVDVQGVQRQPVAHTCSSMLELPKKYDNYLQFRSEFSNVLKSDIWIMDII</sequence>
<reference evidence="4" key="1">
    <citation type="submission" date="2019-08" db="EMBL/GenBank/DDBJ databases">
        <title>The improved chromosome-level genome for the pearl oyster Pinctada fucata martensii using PacBio sequencing and Hi-C.</title>
        <authorList>
            <person name="Zheng Z."/>
        </authorList>
    </citation>
    <scope>NUCLEOTIDE SEQUENCE</scope>
    <source>
        <strain evidence="4">ZZ-2019</strain>
        <tissue evidence="4">Adductor muscle</tissue>
    </source>
</reference>
<dbReference type="AlphaFoldDB" id="A0AA88Y1F5"/>
<accession>A0AA88Y1F5</accession>
<feature type="domain" description="HECT" evidence="3">
    <location>
        <begin position="537"/>
        <end position="608"/>
    </location>
</feature>
<feature type="region of interest" description="Disordered" evidence="2">
    <location>
        <begin position="47"/>
        <end position="83"/>
    </location>
</feature>
<evidence type="ECO:0000256" key="1">
    <source>
        <dbReference type="ARBA" id="ARBA00022786"/>
    </source>
</evidence>
<evidence type="ECO:0000313" key="5">
    <source>
        <dbReference type="Proteomes" id="UP001186944"/>
    </source>
</evidence>
<organism evidence="4 5">
    <name type="scientific">Pinctada imbricata</name>
    <name type="common">Atlantic pearl-oyster</name>
    <name type="synonym">Pinctada martensii</name>
    <dbReference type="NCBI Taxonomy" id="66713"/>
    <lineage>
        <taxon>Eukaryota</taxon>
        <taxon>Metazoa</taxon>
        <taxon>Spiralia</taxon>
        <taxon>Lophotrochozoa</taxon>
        <taxon>Mollusca</taxon>
        <taxon>Bivalvia</taxon>
        <taxon>Autobranchia</taxon>
        <taxon>Pteriomorphia</taxon>
        <taxon>Pterioida</taxon>
        <taxon>Pterioidea</taxon>
        <taxon>Pteriidae</taxon>
        <taxon>Pinctada</taxon>
    </lineage>
</organism>
<gene>
    <name evidence="4" type="ORF">FSP39_001431</name>
</gene>
<dbReference type="Pfam" id="PF00632">
    <property type="entry name" value="HECT"/>
    <property type="match status" value="1"/>
</dbReference>
<feature type="compositionally biased region" description="Polar residues" evidence="2">
    <location>
        <begin position="198"/>
        <end position="213"/>
    </location>
</feature>
<evidence type="ECO:0000313" key="4">
    <source>
        <dbReference type="EMBL" id="KAK3096575.1"/>
    </source>
</evidence>
<dbReference type="GO" id="GO:0004842">
    <property type="term" value="F:ubiquitin-protein transferase activity"/>
    <property type="evidence" value="ECO:0007669"/>
    <property type="project" value="InterPro"/>
</dbReference>
<protein>
    <recommendedName>
        <fullName evidence="3">HECT domain-containing protein</fullName>
    </recommendedName>
</protein>